<feature type="domain" description="Pyrroline-5-carboxylate reductase catalytic N-terminal" evidence="1">
    <location>
        <begin position="2"/>
        <end position="99"/>
    </location>
</feature>
<dbReference type="Pfam" id="PF09130">
    <property type="entry name" value="DUF1932"/>
    <property type="match status" value="1"/>
</dbReference>
<dbReference type="Proteomes" id="UP001225034">
    <property type="component" value="Unassembled WGS sequence"/>
</dbReference>
<dbReference type="InterPro" id="IPR008927">
    <property type="entry name" value="6-PGluconate_DH-like_C_sf"/>
</dbReference>
<sequence length="291" mass="31908">MRIGFIGYGEAAYELSSGLVEEGAQHLTAFDVMQTHEKYGQQIKERAKKAGVNLQESMKDVVSGADVVFVAVPANVNLKASKELAPLFSKNTLYVDVSASSPTIKEEIQQTLDQAGILYVDVALLGPLPVFKHKVSISASGSGVHQLIEKMKPYHMNITAVSDRAGEASAVKLIRSIFMKGIVGLHLETLQAANNWNVSEEVLHSISETMDSHSFLDTMNRLVTGSSIHAQRRAFELGSSIEMLQDAKLNAEMSIAAKHKLEELADLNIKELFHGSKPESWEEVIRAYSNK</sequence>
<name>A0ABT9YGA6_9BACI</name>
<dbReference type="InterPro" id="IPR028939">
    <property type="entry name" value="P5C_Rdtase_cat_N"/>
</dbReference>
<proteinExistence type="predicted"/>
<evidence type="ECO:0000313" key="4">
    <source>
        <dbReference type="Proteomes" id="UP001225034"/>
    </source>
</evidence>
<dbReference type="SUPFAM" id="SSF48179">
    <property type="entry name" value="6-phosphogluconate dehydrogenase C-terminal domain-like"/>
    <property type="match status" value="1"/>
</dbReference>
<organism evidence="3 4">
    <name type="scientific">Alkalicoccobacillus murimartini</name>
    <dbReference type="NCBI Taxonomy" id="171685"/>
    <lineage>
        <taxon>Bacteria</taxon>
        <taxon>Bacillati</taxon>
        <taxon>Bacillota</taxon>
        <taxon>Bacilli</taxon>
        <taxon>Bacillales</taxon>
        <taxon>Bacillaceae</taxon>
        <taxon>Alkalicoccobacillus</taxon>
    </lineage>
</organism>
<dbReference type="RefSeq" id="WP_306981762.1">
    <property type="nucleotide sequence ID" value="NZ_JAUSUA010000002.1"/>
</dbReference>
<dbReference type="PANTHER" id="PTHR43580:SF2">
    <property type="entry name" value="CYTOKINE-LIKE NUCLEAR FACTOR N-PAC"/>
    <property type="match status" value="1"/>
</dbReference>
<dbReference type="SUPFAM" id="SSF51735">
    <property type="entry name" value="NAD(P)-binding Rossmann-fold domains"/>
    <property type="match status" value="1"/>
</dbReference>
<dbReference type="PANTHER" id="PTHR43580">
    <property type="entry name" value="OXIDOREDUCTASE GLYR1-RELATED"/>
    <property type="match status" value="1"/>
</dbReference>
<dbReference type="InterPro" id="IPR051265">
    <property type="entry name" value="HIBADH-related_NP60_sf"/>
</dbReference>
<dbReference type="Gene3D" id="1.10.1040.10">
    <property type="entry name" value="N-(1-d-carboxylethyl)-l-norvaline Dehydrogenase, domain 2"/>
    <property type="match status" value="1"/>
</dbReference>
<dbReference type="Gene3D" id="3.40.50.720">
    <property type="entry name" value="NAD(P)-binding Rossmann-like Domain"/>
    <property type="match status" value="1"/>
</dbReference>
<accession>A0ABT9YGA6</accession>
<keyword evidence="4" id="KW-1185">Reference proteome</keyword>
<reference evidence="3 4" key="1">
    <citation type="submission" date="2023-07" db="EMBL/GenBank/DDBJ databases">
        <title>Genomic Encyclopedia of Type Strains, Phase IV (KMG-IV): sequencing the most valuable type-strain genomes for metagenomic binning, comparative biology and taxonomic classification.</title>
        <authorList>
            <person name="Goeker M."/>
        </authorList>
    </citation>
    <scope>NUCLEOTIDE SEQUENCE [LARGE SCALE GENOMIC DNA]</scope>
    <source>
        <strain evidence="3 4">DSM 19154</strain>
    </source>
</reference>
<evidence type="ECO:0000313" key="3">
    <source>
        <dbReference type="EMBL" id="MDQ0206899.1"/>
    </source>
</evidence>
<dbReference type="EMBL" id="JAUSUA010000002">
    <property type="protein sequence ID" value="MDQ0206899.1"/>
    <property type="molecule type" value="Genomic_DNA"/>
</dbReference>
<evidence type="ECO:0000259" key="2">
    <source>
        <dbReference type="Pfam" id="PF09130"/>
    </source>
</evidence>
<protein>
    <submittedName>
        <fullName evidence="3">3-hydroxyisobutyrate dehydrogenase-like beta-hydroxyacid dehydrogenase</fullName>
    </submittedName>
</protein>
<dbReference type="InterPro" id="IPR036291">
    <property type="entry name" value="NAD(P)-bd_dom_sf"/>
</dbReference>
<dbReference type="InterPro" id="IPR013328">
    <property type="entry name" value="6PGD_dom2"/>
</dbReference>
<evidence type="ECO:0000259" key="1">
    <source>
        <dbReference type="Pfam" id="PF03807"/>
    </source>
</evidence>
<feature type="domain" description="Phosphogluconate dehydrogenase NAD-binding putative C-terminal" evidence="2">
    <location>
        <begin position="193"/>
        <end position="263"/>
    </location>
</feature>
<dbReference type="InterPro" id="IPR015814">
    <property type="entry name" value="Pgluconate_DH_NAD-bd_C"/>
</dbReference>
<dbReference type="Pfam" id="PF03807">
    <property type="entry name" value="F420_oxidored"/>
    <property type="match status" value="1"/>
</dbReference>
<comment type="caution">
    <text evidence="3">The sequence shown here is derived from an EMBL/GenBank/DDBJ whole genome shotgun (WGS) entry which is preliminary data.</text>
</comment>
<gene>
    <name evidence="3" type="ORF">J2S05_001698</name>
</gene>